<dbReference type="AlphaFoldDB" id="A0A660KXX1"/>
<gene>
    <name evidence="1" type="ORF">C8N24_4529</name>
</gene>
<name>A0A660KXX1_9ACTN</name>
<organism evidence="1 2">
    <name type="scientific">Solirubrobacter pauli</name>
    <dbReference type="NCBI Taxonomy" id="166793"/>
    <lineage>
        <taxon>Bacteria</taxon>
        <taxon>Bacillati</taxon>
        <taxon>Actinomycetota</taxon>
        <taxon>Thermoleophilia</taxon>
        <taxon>Solirubrobacterales</taxon>
        <taxon>Solirubrobacteraceae</taxon>
        <taxon>Solirubrobacter</taxon>
    </lineage>
</organism>
<keyword evidence="2" id="KW-1185">Reference proteome</keyword>
<dbReference type="InterPro" id="IPR003795">
    <property type="entry name" value="DUF192"/>
</dbReference>
<evidence type="ECO:0000313" key="1">
    <source>
        <dbReference type="EMBL" id="RKQ86516.1"/>
    </source>
</evidence>
<comment type="caution">
    <text evidence="1">The sequence shown here is derived from an EMBL/GenBank/DDBJ whole genome shotgun (WGS) entry which is preliminary data.</text>
</comment>
<dbReference type="Pfam" id="PF02643">
    <property type="entry name" value="DUF192"/>
    <property type="match status" value="1"/>
</dbReference>
<sequence length="109" mass="12011">MRTLGGGLRIVEARTRRARGLGLARMDPMPADLGLELAPCRSVHTFGMRFALDLIWLDAAGRVVRVDEAVPPRRFRTCRRARSVIETLGGASPAFLAEHDRGDAEGDER</sequence>
<dbReference type="InterPro" id="IPR038695">
    <property type="entry name" value="Saro_0823-like_sf"/>
</dbReference>
<evidence type="ECO:0008006" key="3">
    <source>
        <dbReference type="Google" id="ProtNLM"/>
    </source>
</evidence>
<reference evidence="1 2" key="1">
    <citation type="submission" date="2018-10" db="EMBL/GenBank/DDBJ databases">
        <title>Genomic Encyclopedia of Archaeal and Bacterial Type Strains, Phase II (KMG-II): from individual species to whole genera.</title>
        <authorList>
            <person name="Goeker M."/>
        </authorList>
    </citation>
    <scope>NUCLEOTIDE SEQUENCE [LARGE SCALE GENOMIC DNA]</scope>
    <source>
        <strain evidence="1 2">DSM 14954</strain>
    </source>
</reference>
<dbReference type="EMBL" id="RBIL01000002">
    <property type="protein sequence ID" value="RKQ86516.1"/>
    <property type="molecule type" value="Genomic_DNA"/>
</dbReference>
<proteinExistence type="predicted"/>
<dbReference type="Gene3D" id="2.60.120.1140">
    <property type="entry name" value="Protein of unknown function DUF192"/>
    <property type="match status" value="1"/>
</dbReference>
<dbReference type="Proteomes" id="UP000278962">
    <property type="component" value="Unassembled WGS sequence"/>
</dbReference>
<protein>
    <recommendedName>
        <fullName evidence="3">DUF192 domain-containing protein</fullName>
    </recommendedName>
</protein>
<evidence type="ECO:0000313" key="2">
    <source>
        <dbReference type="Proteomes" id="UP000278962"/>
    </source>
</evidence>
<accession>A0A660KXX1</accession>